<sequence>MPSRAIIFGCSLKNKFERQFRNVILELEPSLLDRESVPYLDILSWLGYKLGQGNNLGPPRLMGSTWLSCHKSRIFPKAQFRSSLGGSGQSSRSFRNPLEALRKLLFWKIAKLRTKRGLEHLFLPQGALLWFCLSADRTYVQLAKKFYRLLLAFKHRGRNRRLFSWGLQSVFQARPFLPQLGVLFSL</sequence>
<keyword evidence="2" id="KW-1185">Reference proteome</keyword>
<accession>A0A9P5NNU1</accession>
<protein>
    <submittedName>
        <fullName evidence="1">Uncharacterized protein</fullName>
    </submittedName>
</protein>
<comment type="caution">
    <text evidence="1">The sequence shown here is derived from an EMBL/GenBank/DDBJ whole genome shotgun (WGS) entry which is preliminary data.</text>
</comment>
<organism evidence="1 2">
    <name type="scientific">Gymnopilus junonius</name>
    <name type="common">Spectacular rustgill mushroom</name>
    <name type="synonym">Gymnopilus spectabilis subsp. junonius</name>
    <dbReference type="NCBI Taxonomy" id="109634"/>
    <lineage>
        <taxon>Eukaryota</taxon>
        <taxon>Fungi</taxon>
        <taxon>Dikarya</taxon>
        <taxon>Basidiomycota</taxon>
        <taxon>Agaricomycotina</taxon>
        <taxon>Agaricomycetes</taxon>
        <taxon>Agaricomycetidae</taxon>
        <taxon>Agaricales</taxon>
        <taxon>Agaricineae</taxon>
        <taxon>Hymenogastraceae</taxon>
        <taxon>Gymnopilus</taxon>
    </lineage>
</organism>
<dbReference type="Proteomes" id="UP000724874">
    <property type="component" value="Unassembled WGS sequence"/>
</dbReference>
<proteinExistence type="predicted"/>
<evidence type="ECO:0000313" key="1">
    <source>
        <dbReference type="EMBL" id="KAF8900490.1"/>
    </source>
</evidence>
<name>A0A9P5NNU1_GYMJU</name>
<dbReference type="AlphaFoldDB" id="A0A9P5NNU1"/>
<evidence type="ECO:0000313" key="2">
    <source>
        <dbReference type="Proteomes" id="UP000724874"/>
    </source>
</evidence>
<gene>
    <name evidence="1" type="ORF">CPB84DRAFT_1035234</name>
</gene>
<reference evidence="1" key="1">
    <citation type="submission" date="2020-11" db="EMBL/GenBank/DDBJ databases">
        <authorList>
            <consortium name="DOE Joint Genome Institute"/>
            <person name="Ahrendt S."/>
            <person name="Riley R."/>
            <person name="Andreopoulos W."/>
            <person name="LaButti K."/>
            <person name="Pangilinan J."/>
            <person name="Ruiz-duenas F.J."/>
            <person name="Barrasa J.M."/>
            <person name="Sanchez-Garcia M."/>
            <person name="Camarero S."/>
            <person name="Miyauchi S."/>
            <person name="Serrano A."/>
            <person name="Linde D."/>
            <person name="Babiker R."/>
            <person name="Drula E."/>
            <person name="Ayuso-Fernandez I."/>
            <person name="Pacheco R."/>
            <person name="Padilla G."/>
            <person name="Ferreira P."/>
            <person name="Barriuso J."/>
            <person name="Kellner H."/>
            <person name="Castanera R."/>
            <person name="Alfaro M."/>
            <person name="Ramirez L."/>
            <person name="Pisabarro A.G."/>
            <person name="Kuo A."/>
            <person name="Tritt A."/>
            <person name="Lipzen A."/>
            <person name="He G."/>
            <person name="Yan M."/>
            <person name="Ng V."/>
            <person name="Cullen D."/>
            <person name="Martin F."/>
            <person name="Rosso M.-N."/>
            <person name="Henrissat B."/>
            <person name="Hibbett D."/>
            <person name="Martinez A.T."/>
            <person name="Grigoriev I.V."/>
        </authorList>
    </citation>
    <scope>NUCLEOTIDE SEQUENCE</scope>
    <source>
        <strain evidence="1">AH 44721</strain>
    </source>
</reference>
<dbReference type="EMBL" id="JADNYJ010000047">
    <property type="protein sequence ID" value="KAF8900490.1"/>
    <property type="molecule type" value="Genomic_DNA"/>
</dbReference>